<dbReference type="EC" id="3.4.21.89" evidence="3 7"/>
<keyword evidence="10" id="KW-1185">Reference proteome</keyword>
<keyword evidence="7" id="KW-0472">Membrane</keyword>
<dbReference type="InterPro" id="IPR019757">
    <property type="entry name" value="Pept_S26A_signal_pept_1_Lys-AS"/>
</dbReference>
<keyword evidence="7" id="KW-0645">Protease</keyword>
<evidence type="ECO:0000259" key="8">
    <source>
        <dbReference type="Pfam" id="PF10502"/>
    </source>
</evidence>
<dbReference type="OrthoDB" id="9802919at2"/>
<dbReference type="HOGENOM" id="CLU_847142_0_0_12"/>
<dbReference type="Gene3D" id="2.10.109.10">
    <property type="entry name" value="Umud Fragment, subunit A"/>
    <property type="match status" value="1"/>
</dbReference>
<feature type="domain" description="Peptidase S26" evidence="8">
    <location>
        <begin position="40"/>
        <end position="326"/>
    </location>
</feature>
<name>F4GK36_PARC1</name>
<evidence type="ECO:0000256" key="7">
    <source>
        <dbReference type="RuleBase" id="RU362042"/>
    </source>
</evidence>
<evidence type="ECO:0000256" key="3">
    <source>
        <dbReference type="ARBA" id="ARBA00013208"/>
    </source>
</evidence>
<comment type="subcellular location">
    <subcellularLocation>
        <location evidence="7">Membrane</location>
        <topology evidence="7">Single-pass type II membrane protein</topology>
    </subcellularLocation>
</comment>
<keyword evidence="5 7" id="KW-0378">Hydrolase</keyword>
<evidence type="ECO:0000256" key="1">
    <source>
        <dbReference type="ARBA" id="ARBA00000677"/>
    </source>
</evidence>
<dbReference type="SUPFAM" id="SSF51306">
    <property type="entry name" value="LexA/Signal peptidase"/>
    <property type="match status" value="1"/>
</dbReference>
<dbReference type="AlphaFoldDB" id="F4GK36"/>
<dbReference type="eggNOG" id="COG0681">
    <property type="taxonomic scope" value="Bacteria"/>
</dbReference>
<dbReference type="CDD" id="cd06530">
    <property type="entry name" value="S26_SPase_I"/>
    <property type="match status" value="2"/>
</dbReference>
<dbReference type="GO" id="GO:0006465">
    <property type="term" value="P:signal peptide processing"/>
    <property type="evidence" value="ECO:0007669"/>
    <property type="project" value="InterPro"/>
</dbReference>
<protein>
    <recommendedName>
        <fullName evidence="4 7">Signal peptidase I</fullName>
        <ecNumber evidence="3 7">3.4.21.89</ecNumber>
    </recommendedName>
</protein>
<dbReference type="EMBL" id="CP002659">
    <property type="protein sequence ID" value="AEC01808.1"/>
    <property type="molecule type" value="Genomic_DNA"/>
</dbReference>
<comment type="similarity">
    <text evidence="2 7">Belongs to the peptidase S26 family.</text>
</comment>
<dbReference type="InterPro" id="IPR019533">
    <property type="entry name" value="Peptidase_S26"/>
</dbReference>
<keyword evidence="7" id="KW-1133">Transmembrane helix</keyword>
<dbReference type="Pfam" id="PF10502">
    <property type="entry name" value="Peptidase_S26"/>
    <property type="match status" value="1"/>
</dbReference>
<evidence type="ECO:0000313" key="10">
    <source>
        <dbReference type="Proteomes" id="UP000007939"/>
    </source>
</evidence>
<dbReference type="STRING" id="760011.Spico_0580"/>
<keyword evidence="7" id="KW-0812">Transmembrane</keyword>
<dbReference type="InterPro" id="IPR036286">
    <property type="entry name" value="LexA/Signal_pep-like_sf"/>
</dbReference>
<dbReference type="GO" id="GO:0004252">
    <property type="term" value="F:serine-type endopeptidase activity"/>
    <property type="evidence" value="ECO:0007669"/>
    <property type="project" value="InterPro"/>
</dbReference>
<dbReference type="PROSITE" id="PS00760">
    <property type="entry name" value="SPASE_I_2"/>
    <property type="match status" value="1"/>
</dbReference>
<gene>
    <name evidence="9" type="ordered locus">Spico_0580</name>
</gene>
<evidence type="ECO:0000256" key="2">
    <source>
        <dbReference type="ARBA" id="ARBA00009370"/>
    </source>
</evidence>
<accession>F4GK36</accession>
<dbReference type="PANTHER" id="PTHR43390">
    <property type="entry name" value="SIGNAL PEPTIDASE I"/>
    <property type="match status" value="1"/>
</dbReference>
<evidence type="ECO:0000256" key="5">
    <source>
        <dbReference type="ARBA" id="ARBA00022801"/>
    </source>
</evidence>
<dbReference type="PANTHER" id="PTHR43390:SF1">
    <property type="entry name" value="CHLOROPLAST PROCESSING PEPTIDASE"/>
    <property type="match status" value="1"/>
</dbReference>
<evidence type="ECO:0000256" key="6">
    <source>
        <dbReference type="PIRSR" id="PIRSR600223-1"/>
    </source>
</evidence>
<dbReference type="KEGG" id="scc:Spico_0580"/>
<proteinExistence type="inferred from homology"/>
<evidence type="ECO:0000256" key="4">
    <source>
        <dbReference type="ARBA" id="ARBA00019232"/>
    </source>
</evidence>
<reference evidence="9 10" key="2">
    <citation type="journal article" date="2012" name="Stand. Genomic Sci.">
        <title>Complete genome sequence of the termite hindgut bacterium Spirochaeta coccoides type strain (SPN1(T)), reclassification in the genus Sphaerochaeta as Sphaerochaeta coccoides comb. nov. and emendations of the family Spirochaetaceae and the genus Sphaerochaeta.</title>
        <authorList>
            <person name="Abt B."/>
            <person name="Han C."/>
            <person name="Scheuner C."/>
            <person name="Lu M."/>
            <person name="Lapidus A."/>
            <person name="Nolan M."/>
            <person name="Lucas S."/>
            <person name="Hammon N."/>
            <person name="Deshpande S."/>
            <person name="Cheng J.F."/>
            <person name="Tapia R."/>
            <person name="Goodwin L.A."/>
            <person name="Pitluck S."/>
            <person name="Liolios K."/>
            <person name="Pagani I."/>
            <person name="Ivanova N."/>
            <person name="Mavromatis K."/>
            <person name="Mikhailova N."/>
            <person name="Huntemann M."/>
            <person name="Pati A."/>
            <person name="Chen A."/>
            <person name="Palaniappan K."/>
            <person name="Land M."/>
            <person name="Hauser L."/>
            <person name="Brambilla E.M."/>
            <person name="Rohde M."/>
            <person name="Spring S."/>
            <person name="Gronow S."/>
            <person name="Goker M."/>
            <person name="Woyke T."/>
            <person name="Bristow J."/>
            <person name="Eisen J.A."/>
            <person name="Markowitz V."/>
            <person name="Hugenholtz P."/>
            <person name="Kyrpides N.C."/>
            <person name="Klenk H.P."/>
            <person name="Detter J.C."/>
        </authorList>
    </citation>
    <scope>NUCLEOTIDE SEQUENCE [LARGE SCALE GENOMIC DNA]</scope>
    <source>
        <strain evidence="10">ATCC BAA-1237 / DSM 17374 / SPN1</strain>
    </source>
</reference>
<dbReference type="Proteomes" id="UP000007939">
    <property type="component" value="Chromosome"/>
</dbReference>
<dbReference type="InterPro" id="IPR000223">
    <property type="entry name" value="Pept_S26A_signal_pept_1"/>
</dbReference>
<organism evidence="9 10">
    <name type="scientific">Parasphaerochaeta coccoides (strain ATCC BAA-1237 / DSM 17374 / SPN1)</name>
    <name type="common">Sphaerochaeta coccoides</name>
    <dbReference type="NCBI Taxonomy" id="760011"/>
    <lineage>
        <taxon>Bacteria</taxon>
        <taxon>Pseudomonadati</taxon>
        <taxon>Spirochaetota</taxon>
        <taxon>Spirochaetia</taxon>
        <taxon>Spirochaetales</taxon>
        <taxon>Sphaerochaetaceae</taxon>
        <taxon>Parasphaerochaeta</taxon>
    </lineage>
</organism>
<reference evidence="10" key="1">
    <citation type="submission" date="2011-04" db="EMBL/GenBank/DDBJ databases">
        <title>The complete genome of Spirochaeta coccoides DSM 17374.</title>
        <authorList>
            <person name="Lucas S."/>
            <person name="Copeland A."/>
            <person name="Lapidus A."/>
            <person name="Bruce D."/>
            <person name="Goodwin L."/>
            <person name="Pitluck S."/>
            <person name="Peters L."/>
            <person name="Kyrpides N."/>
            <person name="Mavromatis K."/>
            <person name="Pagani I."/>
            <person name="Ivanova N."/>
            <person name="Ovchinnikova G."/>
            <person name="Lu M."/>
            <person name="Detter J.C."/>
            <person name="Tapia R."/>
            <person name="Han C."/>
            <person name="Land M."/>
            <person name="Hauser L."/>
            <person name="Markowitz V."/>
            <person name="Cheng J.-F."/>
            <person name="Hugenholtz P."/>
            <person name="Woyke T."/>
            <person name="Wu D."/>
            <person name="Spring S."/>
            <person name="Schroeder M."/>
            <person name="Brambilla E."/>
            <person name="Klenk H.-P."/>
            <person name="Eisen J.A."/>
        </authorList>
    </citation>
    <scope>NUCLEOTIDE SEQUENCE [LARGE SCALE GENOMIC DNA]</scope>
    <source>
        <strain evidence="10">ATCC BAA-1237 / DSM 17374 / SPN1</strain>
    </source>
</reference>
<dbReference type="RefSeq" id="WP_013739204.1">
    <property type="nucleotide sequence ID" value="NC_015436.1"/>
</dbReference>
<feature type="active site" evidence="6">
    <location>
        <position position="158"/>
    </location>
</feature>
<sequence length="335" mass="37980">MENFLDSIEKRTVAFLVARREKRVTAQARKAPRTFWGEIKGWLDALLFAVIFMLILNQFIFQLFVIPTPSMVDTFRIGERVFVDKNVYGLEIYPGGPKLASKHRMPQRDDVITLYNPEYDSRGPVFDILAQALYMATFSLVNIDVDADRNPRERLYVKRAAGLGGDVVRFIDGNVNIRAAGTSGYVNEEDFRIANGLSRAPHRTVESAIYPALKAWGALYEYQERNIPSSRIPSRLITTYQSNASLLGNSPVDFYAFTHARNITATILDPADRQARSERTKADIGIFVPENHTLPLGDNRDNSHDGRYFGPVSNATINGRVLYRIWPLNRFTTLL</sequence>
<feature type="active site" evidence="6">
    <location>
        <position position="70"/>
    </location>
</feature>
<dbReference type="NCBIfam" id="TIGR02227">
    <property type="entry name" value="sigpep_I_bact"/>
    <property type="match status" value="2"/>
</dbReference>
<dbReference type="PRINTS" id="PR00727">
    <property type="entry name" value="LEADERPTASE"/>
</dbReference>
<dbReference type="GO" id="GO:0016020">
    <property type="term" value="C:membrane"/>
    <property type="evidence" value="ECO:0007669"/>
    <property type="project" value="UniProtKB-SubCell"/>
</dbReference>
<feature type="transmembrane region" description="Helical" evidence="7">
    <location>
        <begin position="45"/>
        <end position="66"/>
    </location>
</feature>
<dbReference type="GO" id="GO:0009003">
    <property type="term" value="F:signal peptidase activity"/>
    <property type="evidence" value="ECO:0007669"/>
    <property type="project" value="UniProtKB-EC"/>
</dbReference>
<evidence type="ECO:0000313" key="9">
    <source>
        <dbReference type="EMBL" id="AEC01808.1"/>
    </source>
</evidence>
<comment type="catalytic activity">
    <reaction evidence="1 7">
        <text>Cleavage of hydrophobic, N-terminal signal or leader sequences from secreted and periplasmic proteins.</text>
        <dbReference type="EC" id="3.4.21.89"/>
    </reaction>
</comment>